<reference evidence="2" key="1">
    <citation type="submission" date="2024-07" db="EMBL/GenBank/DDBJ databases">
        <authorList>
            <person name="Yu S.T."/>
        </authorList>
    </citation>
    <scope>NUCLEOTIDE SEQUENCE</scope>
    <source>
        <strain evidence="2">Y1</strain>
    </source>
</reference>
<dbReference type="EMBL" id="CP163445">
    <property type="protein sequence ID" value="XDQ78700.1"/>
    <property type="molecule type" value="Genomic_DNA"/>
</dbReference>
<evidence type="ECO:0000313" key="2">
    <source>
        <dbReference type="EMBL" id="XDQ78700.1"/>
    </source>
</evidence>
<protein>
    <submittedName>
        <fullName evidence="2">Uncharacterized protein</fullName>
    </submittedName>
</protein>
<name>A0AB39THQ5_9ACTN</name>
<dbReference type="RefSeq" id="WP_045692780.1">
    <property type="nucleotide sequence ID" value="NZ_CP163445.1"/>
</dbReference>
<keyword evidence="1" id="KW-0472">Membrane</keyword>
<evidence type="ECO:0000256" key="1">
    <source>
        <dbReference type="SAM" id="Phobius"/>
    </source>
</evidence>
<gene>
    <name evidence="2" type="ORF">AB2U05_09575</name>
</gene>
<keyword evidence="1" id="KW-0812">Transmembrane</keyword>
<dbReference type="AlphaFoldDB" id="A0AB39THQ5"/>
<accession>A0AB39THQ5</accession>
<keyword evidence="1" id="KW-1133">Transmembrane helix</keyword>
<feature type="transmembrane region" description="Helical" evidence="1">
    <location>
        <begin position="60"/>
        <end position="77"/>
    </location>
</feature>
<proteinExistence type="predicted"/>
<sequence length="85" mass="9265">MWIFIAVAAGALMLINLVQVGTGRQLVRPSESRRTPVEVRQQSAAAAVEMLGGVLIGLEMFWGIAVVLLGFVALVLLRKRAAYHY</sequence>
<organism evidence="2">
    <name type="scientific">Streptomyces sp. Y1</name>
    <dbReference type="NCBI Taxonomy" id="3238634"/>
    <lineage>
        <taxon>Bacteria</taxon>
        <taxon>Bacillati</taxon>
        <taxon>Actinomycetota</taxon>
        <taxon>Actinomycetes</taxon>
        <taxon>Kitasatosporales</taxon>
        <taxon>Streptomycetaceae</taxon>
        <taxon>Streptomyces</taxon>
    </lineage>
</organism>